<evidence type="ECO:0000313" key="1">
    <source>
        <dbReference type="EMBL" id="MEB3749622.1"/>
    </source>
</evidence>
<organism evidence="1 2">
    <name type="scientific">Geobacillus icigianus</name>
    <dbReference type="NCBI Taxonomy" id="1430331"/>
    <lineage>
        <taxon>Bacteria</taxon>
        <taxon>Bacillati</taxon>
        <taxon>Bacillota</taxon>
        <taxon>Bacilli</taxon>
        <taxon>Bacillales</taxon>
        <taxon>Anoxybacillaceae</taxon>
        <taxon>Geobacillus</taxon>
    </lineage>
</organism>
<name>A0ABU6BCG3_9BACL</name>
<gene>
    <name evidence="1" type="ORF">EP10_000461</name>
</gene>
<keyword evidence="2" id="KW-1185">Reference proteome</keyword>
<protein>
    <submittedName>
        <fullName evidence="1">Uncharacterized protein</fullName>
    </submittedName>
</protein>
<dbReference type="RefSeq" id="WP_033023127.1">
    <property type="nucleotide sequence ID" value="NZ_JPYA02000001.1"/>
</dbReference>
<dbReference type="Proteomes" id="UP000029267">
    <property type="component" value="Unassembled WGS sequence"/>
</dbReference>
<sequence length="200" mass="24013">MKRKQWIGVMAWCLAIGGSNLLTYVWSHTPSPVVHADAPTPYASKENILKMNEYMDESEQYYRRLYHFYQQNAPAPLAKNEKIRVVYEFVESYFHRDPKELLKWIEGDKAMQKWKQHPRLQNTSNDIRQIVCYDPVQPLKECSPNQVEVTIIRNKLPEFDRFNDYADRMERFDTYREKWVLQLKKKGNTYKVIDWSIQAK</sequence>
<dbReference type="EMBL" id="JPYA02000001">
    <property type="protein sequence ID" value="MEB3749622.1"/>
    <property type="molecule type" value="Genomic_DNA"/>
</dbReference>
<accession>A0ABU6BCG3</accession>
<proteinExistence type="predicted"/>
<comment type="caution">
    <text evidence="1">The sequence shown here is derived from an EMBL/GenBank/DDBJ whole genome shotgun (WGS) entry which is preliminary data.</text>
</comment>
<evidence type="ECO:0000313" key="2">
    <source>
        <dbReference type="Proteomes" id="UP000029267"/>
    </source>
</evidence>
<reference evidence="1 2" key="1">
    <citation type="journal article" date="2014" name="Genome Announc.">
        <title>Draft Genome Sequence of Geobacillus icigianus Strain G1w1T Isolated from Hot Springs in the Valley of Geysers, Kamchatka (Russian Federation).</title>
        <authorList>
            <person name="Bryanskaya A.V."/>
            <person name="Rozanov A.S."/>
            <person name="Logacheva M.D."/>
            <person name="Kotenko A.V."/>
            <person name="Peltek S.E."/>
        </authorList>
    </citation>
    <scope>NUCLEOTIDE SEQUENCE [LARGE SCALE GENOMIC DNA]</scope>
    <source>
        <strain evidence="1 2">G1w1</strain>
    </source>
</reference>